<dbReference type="PANTHER" id="PTHR47332">
    <property type="entry name" value="SET DOMAIN-CONTAINING PROTEIN 5"/>
    <property type="match status" value="1"/>
</dbReference>
<protein>
    <submittedName>
        <fullName evidence="3">Predicted histone tail methylase containing SET domain</fullName>
    </submittedName>
</protein>
<dbReference type="SUPFAM" id="SSF82199">
    <property type="entry name" value="SET domain"/>
    <property type="match status" value="1"/>
</dbReference>
<sequence>MITSIRVPTTIPPHPLFNVEPIAGKELGAVANKPIKKGDLVISERPLFLFDAPFSAFLFSRSADLDPEENSSFSALDRHIGRAIDQLMEFKSAQDKQCLMDLANTHPELPSTYGVFKTNAVCTRLSQGGLFPHLSRVNSSCRPNLSRPQWDRSRGLIETWALRDIELGEELGWMYLDNSFRTSEERQEETLRVLGFKCGCPGCTLCPLERGLSDDRVLRLRELSQMLPSPPLSSSSSSSSTSAGPLDDSEEVNGSIGRETYDQIQTIKQMLPLASMEGMYDLVNELNERLRVLSLTWGGPRGMGRLEWVGEVFGDLGSELTGSNGGLSCRCCI</sequence>
<organism evidence="3">
    <name type="scientific">Phaffia rhodozyma</name>
    <name type="common">Yeast</name>
    <name type="synonym">Xanthophyllomyces dendrorhous</name>
    <dbReference type="NCBI Taxonomy" id="264483"/>
    <lineage>
        <taxon>Eukaryota</taxon>
        <taxon>Fungi</taxon>
        <taxon>Dikarya</taxon>
        <taxon>Basidiomycota</taxon>
        <taxon>Agaricomycotina</taxon>
        <taxon>Tremellomycetes</taxon>
        <taxon>Cystofilobasidiales</taxon>
        <taxon>Mrakiaceae</taxon>
        <taxon>Phaffia</taxon>
    </lineage>
</organism>
<feature type="compositionally biased region" description="Low complexity" evidence="1">
    <location>
        <begin position="227"/>
        <end position="246"/>
    </location>
</feature>
<feature type="domain" description="SET" evidence="2">
    <location>
        <begin position="12"/>
        <end position="176"/>
    </location>
</feature>
<evidence type="ECO:0000256" key="1">
    <source>
        <dbReference type="SAM" id="MobiDB-lite"/>
    </source>
</evidence>
<dbReference type="GO" id="GO:0032259">
    <property type="term" value="P:methylation"/>
    <property type="evidence" value="ECO:0007669"/>
    <property type="project" value="UniProtKB-KW"/>
</dbReference>
<name>A0A0F7SUQ5_PHARH</name>
<dbReference type="CDD" id="cd20071">
    <property type="entry name" value="SET_SMYD"/>
    <property type="match status" value="1"/>
</dbReference>
<dbReference type="GO" id="GO:0008168">
    <property type="term" value="F:methyltransferase activity"/>
    <property type="evidence" value="ECO:0007669"/>
    <property type="project" value="UniProtKB-KW"/>
</dbReference>
<dbReference type="AlphaFoldDB" id="A0A0F7SUQ5"/>
<dbReference type="PANTHER" id="PTHR47332:SF4">
    <property type="entry name" value="SET DOMAIN-CONTAINING PROTEIN 5"/>
    <property type="match status" value="1"/>
</dbReference>
<dbReference type="Pfam" id="PF00856">
    <property type="entry name" value="SET"/>
    <property type="match status" value="1"/>
</dbReference>
<dbReference type="Gene3D" id="2.170.270.10">
    <property type="entry name" value="SET domain"/>
    <property type="match status" value="1"/>
</dbReference>
<accession>A0A0F7SUQ5</accession>
<feature type="region of interest" description="Disordered" evidence="1">
    <location>
        <begin position="227"/>
        <end position="253"/>
    </location>
</feature>
<proteinExistence type="predicted"/>
<dbReference type="PROSITE" id="PS50280">
    <property type="entry name" value="SET"/>
    <property type="match status" value="1"/>
</dbReference>
<dbReference type="EMBL" id="LN483332">
    <property type="protein sequence ID" value="CED85266.1"/>
    <property type="molecule type" value="Genomic_DNA"/>
</dbReference>
<dbReference type="InterPro" id="IPR001214">
    <property type="entry name" value="SET_dom"/>
</dbReference>
<keyword evidence="3" id="KW-0808">Transferase</keyword>
<reference evidence="3" key="1">
    <citation type="submission" date="2014-08" db="EMBL/GenBank/DDBJ databases">
        <authorList>
            <person name="Sharma Rahul"/>
            <person name="Thines Marco"/>
        </authorList>
    </citation>
    <scope>NUCLEOTIDE SEQUENCE</scope>
</reference>
<keyword evidence="3" id="KW-0489">Methyltransferase</keyword>
<dbReference type="InterPro" id="IPR053185">
    <property type="entry name" value="SET_domain_protein"/>
</dbReference>
<evidence type="ECO:0000313" key="3">
    <source>
        <dbReference type="EMBL" id="CED85266.1"/>
    </source>
</evidence>
<evidence type="ECO:0000259" key="2">
    <source>
        <dbReference type="PROSITE" id="PS50280"/>
    </source>
</evidence>
<dbReference type="InterPro" id="IPR046341">
    <property type="entry name" value="SET_dom_sf"/>
</dbReference>